<name>A0ABQ9W8Z8_SAGOE</name>
<dbReference type="Proteomes" id="UP001266305">
    <property type="component" value="Unassembled WGS sequence"/>
</dbReference>
<evidence type="ECO:0000313" key="1">
    <source>
        <dbReference type="EMBL" id="KAK2117900.1"/>
    </source>
</evidence>
<sequence>MGMKRRRDSLESAMTEVVACRSKDRSTQRHPEKFKDELQWLLSLLTNVWWQDPIAKEHIVRRYDSERQVTKKDWLLHLQKILGLDSLEEVLDIKLVNSKFIIHNVYSVSKQGVVILDDKSRELPHWVLSAMKCLAN</sequence>
<protein>
    <submittedName>
        <fullName evidence="1">Uncharacterized protein</fullName>
    </submittedName>
</protein>
<keyword evidence="2" id="KW-1185">Reference proteome</keyword>
<evidence type="ECO:0000313" key="2">
    <source>
        <dbReference type="Proteomes" id="UP001266305"/>
    </source>
</evidence>
<reference evidence="1 2" key="1">
    <citation type="submission" date="2023-05" db="EMBL/GenBank/DDBJ databases">
        <title>B98-5 Cell Line De Novo Hybrid Assembly: An Optical Mapping Approach.</title>
        <authorList>
            <person name="Kananen K."/>
            <person name="Auerbach J.A."/>
            <person name="Kautto E."/>
            <person name="Blachly J.S."/>
        </authorList>
    </citation>
    <scope>NUCLEOTIDE SEQUENCE [LARGE SCALE GENOMIC DNA]</scope>
    <source>
        <strain evidence="1">B95-8</strain>
        <tissue evidence="1">Cell line</tissue>
    </source>
</reference>
<dbReference type="PANTHER" id="PTHR16206">
    <property type="entry name" value="DEP DOMAIN-CONTAINING"/>
    <property type="match status" value="1"/>
</dbReference>
<comment type="caution">
    <text evidence="1">The sequence shown here is derived from an EMBL/GenBank/DDBJ whole genome shotgun (WGS) entry which is preliminary data.</text>
</comment>
<proteinExistence type="predicted"/>
<organism evidence="1 2">
    <name type="scientific">Saguinus oedipus</name>
    <name type="common">Cotton-top tamarin</name>
    <name type="synonym">Oedipomidas oedipus</name>
    <dbReference type="NCBI Taxonomy" id="9490"/>
    <lineage>
        <taxon>Eukaryota</taxon>
        <taxon>Metazoa</taxon>
        <taxon>Chordata</taxon>
        <taxon>Craniata</taxon>
        <taxon>Vertebrata</taxon>
        <taxon>Euteleostomi</taxon>
        <taxon>Mammalia</taxon>
        <taxon>Eutheria</taxon>
        <taxon>Euarchontoglires</taxon>
        <taxon>Primates</taxon>
        <taxon>Haplorrhini</taxon>
        <taxon>Platyrrhini</taxon>
        <taxon>Cebidae</taxon>
        <taxon>Callitrichinae</taxon>
        <taxon>Saguinus</taxon>
    </lineage>
</organism>
<gene>
    <name evidence="1" type="ORF">P7K49_004787</name>
</gene>
<feature type="non-terminal residue" evidence="1">
    <location>
        <position position="136"/>
    </location>
</feature>
<dbReference type="EMBL" id="JASSZA010000002">
    <property type="protein sequence ID" value="KAK2117900.1"/>
    <property type="molecule type" value="Genomic_DNA"/>
</dbReference>
<accession>A0ABQ9W8Z8</accession>
<dbReference type="PANTHER" id="PTHR16206:SF11">
    <property type="entry name" value="DEP DOMAIN-CONTAINING PROTEIN 1B"/>
    <property type="match status" value="1"/>
</dbReference>